<dbReference type="Proteomes" id="UP001218218">
    <property type="component" value="Unassembled WGS sequence"/>
</dbReference>
<reference evidence="1" key="1">
    <citation type="submission" date="2023-03" db="EMBL/GenBank/DDBJ databases">
        <title>Massive genome expansion in bonnet fungi (Mycena s.s.) driven by repeated elements and novel gene families across ecological guilds.</title>
        <authorList>
            <consortium name="Lawrence Berkeley National Laboratory"/>
            <person name="Harder C.B."/>
            <person name="Miyauchi S."/>
            <person name="Viragh M."/>
            <person name="Kuo A."/>
            <person name="Thoen E."/>
            <person name="Andreopoulos B."/>
            <person name="Lu D."/>
            <person name="Skrede I."/>
            <person name="Drula E."/>
            <person name="Henrissat B."/>
            <person name="Morin E."/>
            <person name="Kohler A."/>
            <person name="Barry K."/>
            <person name="LaButti K."/>
            <person name="Morin E."/>
            <person name="Salamov A."/>
            <person name="Lipzen A."/>
            <person name="Mereny Z."/>
            <person name="Hegedus B."/>
            <person name="Baldrian P."/>
            <person name="Stursova M."/>
            <person name="Weitz H."/>
            <person name="Taylor A."/>
            <person name="Grigoriev I.V."/>
            <person name="Nagy L.G."/>
            <person name="Martin F."/>
            <person name="Kauserud H."/>
        </authorList>
    </citation>
    <scope>NUCLEOTIDE SEQUENCE</scope>
    <source>
        <strain evidence="1">CBHHK002</strain>
    </source>
</reference>
<dbReference type="AlphaFoldDB" id="A0AAD7EVW3"/>
<accession>A0AAD7EVW3</accession>
<dbReference type="EMBL" id="JARIHO010000012">
    <property type="protein sequence ID" value="KAJ7352141.1"/>
    <property type="molecule type" value="Genomic_DNA"/>
</dbReference>
<evidence type="ECO:0000313" key="1">
    <source>
        <dbReference type="EMBL" id="KAJ7352141.1"/>
    </source>
</evidence>
<sequence>MSLHFKGQLMLGDYFAVNEAASDVSEQANEAIQWIVGHDRIRNVFTLNTEFMALFRRIRSRPSDPPRTVEEDAKTERTVSLAFMHYLQGTGDFVSRRQNKEMFEAQHPGDQKLVWTQMRTFGSVSHLANFAKLLLDLIANYRSFSDLKIKKTRLRNRLKTAKLEKMSKVGADIRTENIEVGLPHARANREVYDRTKVSGLLSVPRDREPTKEETGLASGKKEMDDALILHYKTKSDQLSWNIKAMFKKQAETAEEP</sequence>
<evidence type="ECO:0000313" key="2">
    <source>
        <dbReference type="Proteomes" id="UP001218218"/>
    </source>
</evidence>
<protein>
    <submittedName>
        <fullName evidence="1">Uncharacterized protein</fullName>
    </submittedName>
</protein>
<comment type="caution">
    <text evidence="1">The sequence shown here is derived from an EMBL/GenBank/DDBJ whole genome shotgun (WGS) entry which is preliminary data.</text>
</comment>
<proteinExistence type="predicted"/>
<organism evidence="1 2">
    <name type="scientific">Mycena albidolilacea</name>
    <dbReference type="NCBI Taxonomy" id="1033008"/>
    <lineage>
        <taxon>Eukaryota</taxon>
        <taxon>Fungi</taxon>
        <taxon>Dikarya</taxon>
        <taxon>Basidiomycota</taxon>
        <taxon>Agaricomycotina</taxon>
        <taxon>Agaricomycetes</taxon>
        <taxon>Agaricomycetidae</taxon>
        <taxon>Agaricales</taxon>
        <taxon>Marasmiineae</taxon>
        <taxon>Mycenaceae</taxon>
        <taxon>Mycena</taxon>
    </lineage>
</organism>
<keyword evidence="2" id="KW-1185">Reference proteome</keyword>
<gene>
    <name evidence="1" type="ORF">DFH08DRAFT_990275</name>
</gene>
<name>A0AAD7EVW3_9AGAR</name>